<reference evidence="2 3" key="1">
    <citation type="submission" date="2020-06" db="EMBL/GenBank/DDBJ databases">
        <title>WGS assembly of Ceratodon purpureus strain R40.</title>
        <authorList>
            <person name="Carey S.B."/>
            <person name="Jenkins J."/>
            <person name="Shu S."/>
            <person name="Lovell J.T."/>
            <person name="Sreedasyam A."/>
            <person name="Maumus F."/>
            <person name="Tiley G.P."/>
            <person name="Fernandez-Pozo N."/>
            <person name="Barry K."/>
            <person name="Chen C."/>
            <person name="Wang M."/>
            <person name="Lipzen A."/>
            <person name="Daum C."/>
            <person name="Saski C.A."/>
            <person name="Payton A.C."/>
            <person name="Mcbreen J.C."/>
            <person name="Conrad R.E."/>
            <person name="Kollar L.M."/>
            <person name="Olsson S."/>
            <person name="Huttunen S."/>
            <person name="Landis J.B."/>
            <person name="Wickett N.J."/>
            <person name="Johnson M.G."/>
            <person name="Rensing S.A."/>
            <person name="Grimwood J."/>
            <person name="Schmutz J."/>
            <person name="Mcdaniel S.F."/>
        </authorList>
    </citation>
    <scope>NUCLEOTIDE SEQUENCE [LARGE SCALE GENOMIC DNA]</scope>
    <source>
        <strain evidence="2 3">R40</strain>
    </source>
</reference>
<evidence type="ECO:0000313" key="2">
    <source>
        <dbReference type="EMBL" id="KAG0569457.1"/>
    </source>
</evidence>
<feature type="compositionally biased region" description="Basic residues" evidence="1">
    <location>
        <begin position="47"/>
        <end position="63"/>
    </location>
</feature>
<dbReference type="EMBL" id="CM026427">
    <property type="protein sequence ID" value="KAG0569457.1"/>
    <property type="molecule type" value="Genomic_DNA"/>
</dbReference>
<sequence>MTEVLKRGWEQRKWKRGSNGNRERGQGNSEARPQAADLGRGAPGEGHKRRGDRSQRGRARSKRCRRCCTALPISLPPSLLERAPSPALPSLPPPFPFSLLCPFLQSHHSLPSHVHTCIIAPGSSPPDHHYQGSLDNFT</sequence>
<dbReference type="Proteomes" id="UP000822688">
    <property type="component" value="Chromosome 6"/>
</dbReference>
<keyword evidence="3" id="KW-1185">Reference proteome</keyword>
<organism evidence="2 3">
    <name type="scientific">Ceratodon purpureus</name>
    <name type="common">Fire moss</name>
    <name type="synonym">Dicranum purpureum</name>
    <dbReference type="NCBI Taxonomy" id="3225"/>
    <lineage>
        <taxon>Eukaryota</taxon>
        <taxon>Viridiplantae</taxon>
        <taxon>Streptophyta</taxon>
        <taxon>Embryophyta</taxon>
        <taxon>Bryophyta</taxon>
        <taxon>Bryophytina</taxon>
        <taxon>Bryopsida</taxon>
        <taxon>Dicranidae</taxon>
        <taxon>Pseudoditrichales</taxon>
        <taxon>Ditrichaceae</taxon>
        <taxon>Ceratodon</taxon>
    </lineage>
</organism>
<accession>A0A8T0HFQ7</accession>
<feature type="region of interest" description="Disordered" evidence="1">
    <location>
        <begin position="1"/>
        <end position="63"/>
    </location>
</feature>
<evidence type="ECO:0000313" key="3">
    <source>
        <dbReference type="Proteomes" id="UP000822688"/>
    </source>
</evidence>
<protein>
    <submittedName>
        <fullName evidence="2">Uncharacterized protein</fullName>
    </submittedName>
</protein>
<gene>
    <name evidence="2" type="ORF">KC19_6G091600</name>
</gene>
<name>A0A8T0HFQ7_CERPU</name>
<comment type="caution">
    <text evidence="2">The sequence shown here is derived from an EMBL/GenBank/DDBJ whole genome shotgun (WGS) entry which is preliminary data.</text>
</comment>
<feature type="compositionally biased region" description="Basic and acidic residues" evidence="1">
    <location>
        <begin position="1"/>
        <end position="12"/>
    </location>
</feature>
<dbReference type="AlphaFoldDB" id="A0A8T0HFQ7"/>
<proteinExistence type="predicted"/>
<evidence type="ECO:0000256" key="1">
    <source>
        <dbReference type="SAM" id="MobiDB-lite"/>
    </source>
</evidence>